<dbReference type="InterPro" id="IPR050833">
    <property type="entry name" value="Poly_Biosynth_Transport"/>
</dbReference>
<feature type="transmembrane region" description="Helical" evidence="6">
    <location>
        <begin position="248"/>
        <end position="271"/>
    </location>
</feature>
<accession>A0A5C6KMD5</accession>
<feature type="transmembrane region" description="Helical" evidence="6">
    <location>
        <begin position="441"/>
        <end position="462"/>
    </location>
</feature>
<feature type="transmembrane region" description="Helical" evidence="6">
    <location>
        <begin position="113"/>
        <end position="129"/>
    </location>
</feature>
<feature type="transmembrane region" description="Helical" evidence="6">
    <location>
        <begin position="382"/>
        <end position="402"/>
    </location>
</feature>
<feature type="transmembrane region" description="Helical" evidence="6">
    <location>
        <begin position="357"/>
        <end position="376"/>
    </location>
</feature>
<evidence type="ECO:0000256" key="2">
    <source>
        <dbReference type="ARBA" id="ARBA00022475"/>
    </source>
</evidence>
<evidence type="ECO:0000256" key="5">
    <source>
        <dbReference type="ARBA" id="ARBA00023136"/>
    </source>
</evidence>
<dbReference type="Pfam" id="PF01943">
    <property type="entry name" value="Polysacc_synt"/>
    <property type="match status" value="1"/>
</dbReference>
<keyword evidence="3 6" id="KW-0812">Transmembrane</keyword>
<dbReference type="Proteomes" id="UP000315827">
    <property type="component" value="Unassembled WGS sequence"/>
</dbReference>
<sequence length="483" mass="53676">MAKTIKRNFVYNLLLQISAVLFPIITAPYIARVLDPDGVGIVNFVNTYASYFALFAVLGIPTYGIREIAKRQGNLKEMERFLSQMISIELVSTFVISLLFIGSVLWIDQLKENALLFLLAGISLYMTPFKIEWFFKGQEKFGYITFRSLVIRTVSILLLFVFVRTKHDLVNYVLLSLFSTIANEFWNYLKVLKLGIRPYITFKGCKTHLKAVLVLLGSSVAISIYVMLDTLMLGFLADYSEVGYYNSAIHLVKAVLPLATALSAVALPRVASFMQSNDMESVNALMQKSLNIVSFLVFPMTMGIILVAPTFVPLFFGSQFEGAILPMQVGAVLLIAIGLNNLNGIQILTGMGKDKQFLMSVTSGAVSNFILNLILIPRYGAVGAAISSVYAEVQIFLVNEYFVRRDTVIRVNHYADAAKSLIGACLFVPLCYAIGRLLEGWTFVIVAVLACSIAYMISQYVLRNSIYGLVSNLILPKIKARFS</sequence>
<feature type="transmembrane region" description="Helical" evidence="6">
    <location>
        <begin position="141"/>
        <end position="163"/>
    </location>
</feature>
<keyword evidence="4 6" id="KW-1133">Transmembrane helix</keyword>
<comment type="subcellular location">
    <subcellularLocation>
        <location evidence="1">Cell membrane</location>
        <topology evidence="1">Multi-pass membrane protein</topology>
    </subcellularLocation>
</comment>
<dbReference type="AlphaFoldDB" id="A0A5C6KMD5"/>
<feature type="transmembrane region" description="Helical" evidence="6">
    <location>
        <begin position="292"/>
        <end position="316"/>
    </location>
</feature>
<dbReference type="InterPro" id="IPR002797">
    <property type="entry name" value="Polysacc_synth"/>
</dbReference>
<gene>
    <name evidence="7" type="ORF">FSA05_05925</name>
</gene>
<feature type="transmembrane region" description="Helical" evidence="6">
    <location>
        <begin position="43"/>
        <end position="65"/>
    </location>
</feature>
<organism evidence="7 8">
    <name type="scientific">Parabacteroides distasonis</name>
    <dbReference type="NCBI Taxonomy" id="823"/>
    <lineage>
        <taxon>Bacteria</taxon>
        <taxon>Pseudomonadati</taxon>
        <taxon>Bacteroidota</taxon>
        <taxon>Bacteroidia</taxon>
        <taxon>Bacteroidales</taxon>
        <taxon>Tannerellaceae</taxon>
        <taxon>Parabacteroides</taxon>
    </lineage>
</organism>
<feature type="transmembrane region" description="Helical" evidence="6">
    <location>
        <begin position="86"/>
        <end position="107"/>
    </location>
</feature>
<keyword evidence="2" id="KW-1003">Cell membrane</keyword>
<dbReference type="RefSeq" id="WP_009018241.1">
    <property type="nucleotide sequence ID" value="NZ_CACRUW010000009.1"/>
</dbReference>
<feature type="transmembrane region" description="Helical" evidence="6">
    <location>
        <begin position="209"/>
        <end position="228"/>
    </location>
</feature>
<dbReference type="GO" id="GO:0005886">
    <property type="term" value="C:plasma membrane"/>
    <property type="evidence" value="ECO:0007669"/>
    <property type="project" value="UniProtKB-SubCell"/>
</dbReference>
<dbReference type="PANTHER" id="PTHR30250">
    <property type="entry name" value="PST FAMILY PREDICTED COLANIC ACID TRANSPORTER"/>
    <property type="match status" value="1"/>
</dbReference>
<dbReference type="PANTHER" id="PTHR30250:SF11">
    <property type="entry name" value="O-ANTIGEN TRANSPORTER-RELATED"/>
    <property type="match status" value="1"/>
</dbReference>
<name>A0A5C6KMD5_PARDI</name>
<reference evidence="7 8" key="1">
    <citation type="submission" date="2019-07" db="EMBL/GenBank/DDBJ databases">
        <title>Genome sequencing of Parabacteroides distasonis iSURF_7.</title>
        <authorList>
            <person name="Degefu H.N."/>
            <person name="Ruoff K.L."/>
            <person name="Price C.E."/>
            <person name="Valls R.A."/>
            <person name="O'Toole G.A."/>
        </authorList>
    </citation>
    <scope>NUCLEOTIDE SEQUENCE [LARGE SCALE GENOMIC DNA]</scope>
    <source>
        <strain evidence="7 8">CFPLTA003_1B</strain>
    </source>
</reference>
<keyword evidence="5 6" id="KW-0472">Membrane</keyword>
<feature type="transmembrane region" description="Helical" evidence="6">
    <location>
        <begin position="9"/>
        <end position="31"/>
    </location>
</feature>
<protein>
    <submittedName>
        <fullName evidence="7">Flippase</fullName>
    </submittedName>
</protein>
<evidence type="ECO:0000256" key="6">
    <source>
        <dbReference type="SAM" id="Phobius"/>
    </source>
</evidence>
<feature type="transmembrane region" description="Helical" evidence="6">
    <location>
        <begin position="169"/>
        <end position="189"/>
    </location>
</feature>
<evidence type="ECO:0000313" key="8">
    <source>
        <dbReference type="Proteomes" id="UP000315827"/>
    </source>
</evidence>
<comment type="caution">
    <text evidence="7">The sequence shown here is derived from an EMBL/GenBank/DDBJ whole genome shotgun (WGS) entry which is preliminary data.</text>
</comment>
<proteinExistence type="predicted"/>
<evidence type="ECO:0000256" key="3">
    <source>
        <dbReference type="ARBA" id="ARBA00022692"/>
    </source>
</evidence>
<evidence type="ECO:0000256" key="4">
    <source>
        <dbReference type="ARBA" id="ARBA00022989"/>
    </source>
</evidence>
<dbReference type="EMBL" id="VOHW01000002">
    <property type="protein sequence ID" value="TWV63669.1"/>
    <property type="molecule type" value="Genomic_DNA"/>
</dbReference>
<dbReference type="CDD" id="cd13128">
    <property type="entry name" value="MATE_Wzx_like"/>
    <property type="match status" value="1"/>
</dbReference>
<feature type="transmembrane region" description="Helical" evidence="6">
    <location>
        <begin position="322"/>
        <end position="345"/>
    </location>
</feature>
<evidence type="ECO:0000313" key="7">
    <source>
        <dbReference type="EMBL" id="TWV63669.1"/>
    </source>
</evidence>
<evidence type="ECO:0000256" key="1">
    <source>
        <dbReference type="ARBA" id="ARBA00004651"/>
    </source>
</evidence>